<feature type="transmembrane region" description="Helical" evidence="1">
    <location>
        <begin position="65"/>
        <end position="82"/>
    </location>
</feature>
<accession>A0A7L5DR27</accession>
<sequence>MEAIFIIALFSLVANPIIGMILVKVNRNRPDRQKMLARVSVGTLAFVSLALFTNVSTSSDAIDCVFLGLFYLAICVLLWLGTSKKNKVSLIFSSVLLVILFGLSCLFSTIGILGLAFIVGEFEPSRSVRINGSTLYREYGRGNATTATGGSEVSLFTSFRWFPFVERKFFSKQYISGFATTNDNKQKRFTTPENSPINNTPTFYGTHFKLTYDTTKNDLILSYQQTRDTLHLDR</sequence>
<keyword evidence="1" id="KW-1133">Transmembrane helix</keyword>
<feature type="transmembrane region" description="Helical" evidence="1">
    <location>
        <begin position="6"/>
        <end position="23"/>
    </location>
</feature>
<evidence type="ECO:0000256" key="1">
    <source>
        <dbReference type="SAM" id="Phobius"/>
    </source>
</evidence>
<protein>
    <submittedName>
        <fullName evidence="2">Uncharacterized protein</fullName>
    </submittedName>
</protein>
<evidence type="ECO:0000313" key="2">
    <source>
        <dbReference type="EMBL" id="QJD79911.1"/>
    </source>
</evidence>
<keyword evidence="1" id="KW-0472">Membrane</keyword>
<keyword evidence="3" id="KW-1185">Reference proteome</keyword>
<name>A0A7L5DR27_9BACT</name>
<feature type="transmembrane region" description="Helical" evidence="1">
    <location>
        <begin position="94"/>
        <end position="119"/>
    </location>
</feature>
<organism evidence="2 3">
    <name type="scientific">Spirosoma rhododendri</name>
    <dbReference type="NCBI Taxonomy" id="2728024"/>
    <lineage>
        <taxon>Bacteria</taxon>
        <taxon>Pseudomonadati</taxon>
        <taxon>Bacteroidota</taxon>
        <taxon>Cytophagia</taxon>
        <taxon>Cytophagales</taxon>
        <taxon>Cytophagaceae</taxon>
        <taxon>Spirosoma</taxon>
    </lineage>
</organism>
<dbReference type="RefSeq" id="WP_169551872.1">
    <property type="nucleotide sequence ID" value="NZ_CP051677.1"/>
</dbReference>
<gene>
    <name evidence="2" type="ORF">HH216_16930</name>
</gene>
<evidence type="ECO:0000313" key="3">
    <source>
        <dbReference type="Proteomes" id="UP000501128"/>
    </source>
</evidence>
<reference evidence="2 3" key="1">
    <citation type="submission" date="2020-04" db="EMBL/GenBank/DDBJ databases">
        <title>Genome sequencing of novel species.</title>
        <authorList>
            <person name="Heo J."/>
            <person name="Kim S.-J."/>
            <person name="Kim J.-S."/>
            <person name="Hong S.-B."/>
            <person name="Kwon S.-W."/>
        </authorList>
    </citation>
    <scope>NUCLEOTIDE SEQUENCE [LARGE SCALE GENOMIC DNA]</scope>
    <source>
        <strain evidence="2 3">CJU-R4</strain>
    </source>
</reference>
<proteinExistence type="predicted"/>
<dbReference type="AlphaFoldDB" id="A0A7L5DR27"/>
<dbReference type="Proteomes" id="UP000501128">
    <property type="component" value="Chromosome"/>
</dbReference>
<dbReference type="KEGG" id="srho:HH216_16930"/>
<keyword evidence="1" id="KW-0812">Transmembrane</keyword>
<dbReference type="EMBL" id="CP051677">
    <property type="protein sequence ID" value="QJD79911.1"/>
    <property type="molecule type" value="Genomic_DNA"/>
</dbReference>
<feature type="transmembrane region" description="Helical" evidence="1">
    <location>
        <begin position="35"/>
        <end position="53"/>
    </location>
</feature>